<reference evidence="2 3" key="1">
    <citation type="journal article" date="2015" name="Proc. Natl. Acad. Sci. U.S.A.">
        <title>The resurrection genome of Boea hygrometrica: A blueprint for survival of dehydration.</title>
        <authorList>
            <person name="Xiao L."/>
            <person name="Yang G."/>
            <person name="Zhang L."/>
            <person name="Yang X."/>
            <person name="Zhao S."/>
            <person name="Ji Z."/>
            <person name="Zhou Q."/>
            <person name="Hu M."/>
            <person name="Wang Y."/>
            <person name="Chen M."/>
            <person name="Xu Y."/>
            <person name="Jin H."/>
            <person name="Xiao X."/>
            <person name="Hu G."/>
            <person name="Bao F."/>
            <person name="Hu Y."/>
            <person name="Wan P."/>
            <person name="Li L."/>
            <person name="Deng X."/>
            <person name="Kuang T."/>
            <person name="Xiang C."/>
            <person name="Zhu J.K."/>
            <person name="Oliver M.J."/>
            <person name="He Y."/>
        </authorList>
    </citation>
    <scope>NUCLEOTIDE SEQUENCE [LARGE SCALE GENOMIC DNA]</scope>
    <source>
        <strain evidence="3">cv. XS01</strain>
    </source>
</reference>
<evidence type="ECO:0000313" key="3">
    <source>
        <dbReference type="Proteomes" id="UP000250235"/>
    </source>
</evidence>
<name>A0A2Z7AA53_9LAMI</name>
<protein>
    <submittedName>
        <fullName evidence="2">Uncharacterized protein</fullName>
    </submittedName>
</protein>
<gene>
    <name evidence="2" type="ORF">F511_02008</name>
</gene>
<proteinExistence type="predicted"/>
<feature type="region of interest" description="Disordered" evidence="1">
    <location>
        <begin position="1"/>
        <end position="37"/>
    </location>
</feature>
<evidence type="ECO:0000256" key="1">
    <source>
        <dbReference type="SAM" id="MobiDB-lite"/>
    </source>
</evidence>
<evidence type="ECO:0000313" key="2">
    <source>
        <dbReference type="EMBL" id="KZV15792.1"/>
    </source>
</evidence>
<organism evidence="2 3">
    <name type="scientific">Dorcoceras hygrometricum</name>
    <dbReference type="NCBI Taxonomy" id="472368"/>
    <lineage>
        <taxon>Eukaryota</taxon>
        <taxon>Viridiplantae</taxon>
        <taxon>Streptophyta</taxon>
        <taxon>Embryophyta</taxon>
        <taxon>Tracheophyta</taxon>
        <taxon>Spermatophyta</taxon>
        <taxon>Magnoliopsida</taxon>
        <taxon>eudicotyledons</taxon>
        <taxon>Gunneridae</taxon>
        <taxon>Pentapetalae</taxon>
        <taxon>asterids</taxon>
        <taxon>lamiids</taxon>
        <taxon>Lamiales</taxon>
        <taxon>Gesneriaceae</taxon>
        <taxon>Didymocarpoideae</taxon>
        <taxon>Trichosporeae</taxon>
        <taxon>Loxocarpinae</taxon>
        <taxon>Dorcoceras</taxon>
    </lineage>
</organism>
<keyword evidence="3" id="KW-1185">Reference proteome</keyword>
<dbReference type="AlphaFoldDB" id="A0A2Z7AA53"/>
<sequence>MLTDTCRSLDHSRAKSHARQQQPLRSKRATAGPTKRRRFILAPSTAEFRPPADFRPADLLAEPLGSLAFLGTGEDVQRELEDAS</sequence>
<dbReference type="EMBL" id="KV019621">
    <property type="protein sequence ID" value="KZV15792.1"/>
    <property type="molecule type" value="Genomic_DNA"/>
</dbReference>
<accession>A0A2Z7AA53</accession>
<dbReference type="Proteomes" id="UP000250235">
    <property type="component" value="Unassembled WGS sequence"/>
</dbReference>